<sequence>MFLHEQIQLSLAAIEQAGGHIKAIICDGNRNNQAFFQLLGANWQRPWETQAGVYLLYDYGHILKNIRNNRLTEATGQLSYYHDGVWRTAMWNHLVELYKLEADSLVKMSTLDEVSVLLKPKKCPHVSKSSVKRPTKLYSNTLEWRSLKM</sequence>
<dbReference type="Proteomes" id="UP000735302">
    <property type="component" value="Unassembled WGS sequence"/>
</dbReference>
<protein>
    <submittedName>
        <fullName evidence="1">Transposable element p transposase</fullName>
    </submittedName>
</protein>
<dbReference type="AlphaFoldDB" id="A0AAV4CUU2"/>
<gene>
    <name evidence="1" type="ORF">PoB_006217700</name>
</gene>
<keyword evidence="2" id="KW-1185">Reference proteome</keyword>
<comment type="caution">
    <text evidence="1">The sequence shown here is derived from an EMBL/GenBank/DDBJ whole genome shotgun (WGS) entry which is preliminary data.</text>
</comment>
<evidence type="ECO:0000313" key="2">
    <source>
        <dbReference type="Proteomes" id="UP000735302"/>
    </source>
</evidence>
<dbReference type="EMBL" id="BLXT01007004">
    <property type="protein sequence ID" value="GFO35672.1"/>
    <property type="molecule type" value="Genomic_DNA"/>
</dbReference>
<proteinExistence type="predicted"/>
<evidence type="ECO:0000313" key="1">
    <source>
        <dbReference type="EMBL" id="GFO35672.1"/>
    </source>
</evidence>
<organism evidence="1 2">
    <name type="scientific">Plakobranchus ocellatus</name>
    <dbReference type="NCBI Taxonomy" id="259542"/>
    <lineage>
        <taxon>Eukaryota</taxon>
        <taxon>Metazoa</taxon>
        <taxon>Spiralia</taxon>
        <taxon>Lophotrochozoa</taxon>
        <taxon>Mollusca</taxon>
        <taxon>Gastropoda</taxon>
        <taxon>Heterobranchia</taxon>
        <taxon>Euthyneura</taxon>
        <taxon>Panpulmonata</taxon>
        <taxon>Sacoglossa</taxon>
        <taxon>Placobranchoidea</taxon>
        <taxon>Plakobranchidae</taxon>
        <taxon>Plakobranchus</taxon>
    </lineage>
</organism>
<reference evidence="1 2" key="1">
    <citation type="journal article" date="2021" name="Elife">
        <title>Chloroplast acquisition without the gene transfer in kleptoplastic sea slugs, Plakobranchus ocellatus.</title>
        <authorList>
            <person name="Maeda T."/>
            <person name="Takahashi S."/>
            <person name="Yoshida T."/>
            <person name="Shimamura S."/>
            <person name="Takaki Y."/>
            <person name="Nagai Y."/>
            <person name="Toyoda A."/>
            <person name="Suzuki Y."/>
            <person name="Arimoto A."/>
            <person name="Ishii H."/>
            <person name="Satoh N."/>
            <person name="Nishiyama T."/>
            <person name="Hasebe M."/>
            <person name="Maruyama T."/>
            <person name="Minagawa J."/>
            <person name="Obokata J."/>
            <person name="Shigenobu S."/>
        </authorList>
    </citation>
    <scope>NUCLEOTIDE SEQUENCE [LARGE SCALE GENOMIC DNA]</scope>
</reference>
<name>A0AAV4CUU2_9GAST</name>
<accession>A0AAV4CUU2</accession>